<evidence type="ECO:0000256" key="2">
    <source>
        <dbReference type="ARBA" id="ARBA00005269"/>
    </source>
</evidence>
<evidence type="ECO:0000313" key="10">
    <source>
        <dbReference type="EMBL" id="OUR77634.1"/>
    </source>
</evidence>
<evidence type="ECO:0000256" key="7">
    <source>
        <dbReference type="ARBA" id="ARBA00022691"/>
    </source>
</evidence>
<evidence type="ECO:0000313" key="11">
    <source>
        <dbReference type="Proteomes" id="UP000243053"/>
    </source>
</evidence>
<dbReference type="InterPro" id="IPR002052">
    <property type="entry name" value="DNA_methylase_N6_adenine_CS"/>
</dbReference>
<dbReference type="InterPro" id="IPR029063">
    <property type="entry name" value="SAM-dependent_MTases_sf"/>
</dbReference>
<keyword evidence="6 9" id="KW-0808">Transferase</keyword>
<comment type="function">
    <text evidence="1 9">Specifically methylates the guanine in position 966 of 16S rRNA in the assembled 30S particle.</text>
</comment>
<dbReference type="InterPro" id="IPR004398">
    <property type="entry name" value="RNA_MeTrfase_RsmD"/>
</dbReference>
<evidence type="ECO:0000256" key="6">
    <source>
        <dbReference type="ARBA" id="ARBA00022679"/>
    </source>
</evidence>
<evidence type="ECO:0000256" key="9">
    <source>
        <dbReference type="PIRNR" id="PIRNR004553"/>
    </source>
</evidence>
<evidence type="ECO:0000256" key="8">
    <source>
        <dbReference type="ARBA" id="ARBA00048326"/>
    </source>
</evidence>
<dbReference type="GO" id="GO:0052913">
    <property type="term" value="F:16S rRNA (guanine(966)-N(2))-methyltransferase activity"/>
    <property type="evidence" value="ECO:0007669"/>
    <property type="project" value="UniProtKB-EC"/>
</dbReference>
<accession>A0A1Y5E8P7</accession>
<keyword evidence="7 9" id="KW-0949">S-adenosyl-L-methionine</keyword>
<dbReference type="SUPFAM" id="SSF53335">
    <property type="entry name" value="S-adenosyl-L-methionine-dependent methyltransferases"/>
    <property type="match status" value="1"/>
</dbReference>
<keyword evidence="5 9" id="KW-0489">Methyltransferase</keyword>
<dbReference type="EC" id="2.1.1.171" evidence="3 9"/>
<dbReference type="PROSITE" id="PS00092">
    <property type="entry name" value="N6_MTASE"/>
    <property type="match status" value="1"/>
</dbReference>
<reference evidence="11" key="1">
    <citation type="journal article" date="2017" name="Proc. Natl. Acad. Sci. U.S.A.">
        <title>Simulation of Deepwater Horizon oil plume reveals substrate specialization within a complex community of hydrocarbon degraders.</title>
        <authorList>
            <person name="Hu P."/>
            <person name="Dubinsky E.A."/>
            <person name="Probst A.J."/>
            <person name="Wang J."/>
            <person name="Sieber C.M.K."/>
            <person name="Tom L.M."/>
            <person name="Gardinali P."/>
            <person name="Banfield J.F."/>
            <person name="Atlas R.M."/>
            <person name="Andersen G.L."/>
        </authorList>
    </citation>
    <scope>NUCLEOTIDE SEQUENCE [LARGE SCALE GENOMIC DNA]</scope>
</reference>
<comment type="similarity">
    <text evidence="2 9">Belongs to the methyltransferase superfamily. RsmD family.</text>
</comment>
<dbReference type="AlphaFoldDB" id="A0A1Y5E8P7"/>
<dbReference type="Gene3D" id="3.40.50.150">
    <property type="entry name" value="Vaccinia Virus protein VP39"/>
    <property type="match status" value="1"/>
</dbReference>
<dbReference type="PANTHER" id="PTHR43542">
    <property type="entry name" value="METHYLTRANSFERASE"/>
    <property type="match status" value="1"/>
</dbReference>
<proteinExistence type="inferred from homology"/>
<name>A0A1Y5E8P7_COLPS</name>
<dbReference type="GO" id="GO:0003676">
    <property type="term" value="F:nucleic acid binding"/>
    <property type="evidence" value="ECO:0007669"/>
    <property type="project" value="InterPro"/>
</dbReference>
<dbReference type="NCBIfam" id="TIGR00095">
    <property type="entry name" value="16S rRNA (guanine(966)-N(2))-methyltransferase RsmD"/>
    <property type="match status" value="1"/>
</dbReference>
<evidence type="ECO:0000256" key="1">
    <source>
        <dbReference type="ARBA" id="ARBA00002649"/>
    </source>
</evidence>
<comment type="caution">
    <text evidence="10">The sequence shown here is derived from an EMBL/GenBank/DDBJ whole genome shotgun (WGS) entry which is preliminary data.</text>
</comment>
<keyword evidence="9" id="KW-0698">rRNA processing</keyword>
<dbReference type="Proteomes" id="UP000243053">
    <property type="component" value="Unassembled WGS sequence"/>
</dbReference>
<gene>
    <name evidence="10" type="ORF">A9Q75_14870</name>
</gene>
<comment type="catalytic activity">
    <reaction evidence="8 9">
        <text>guanosine(966) in 16S rRNA + S-adenosyl-L-methionine = N(2)-methylguanosine(966) in 16S rRNA + S-adenosyl-L-homocysteine + H(+)</text>
        <dbReference type="Rhea" id="RHEA:23548"/>
        <dbReference type="Rhea" id="RHEA-COMP:10211"/>
        <dbReference type="Rhea" id="RHEA-COMP:10212"/>
        <dbReference type="ChEBI" id="CHEBI:15378"/>
        <dbReference type="ChEBI" id="CHEBI:57856"/>
        <dbReference type="ChEBI" id="CHEBI:59789"/>
        <dbReference type="ChEBI" id="CHEBI:74269"/>
        <dbReference type="ChEBI" id="CHEBI:74481"/>
        <dbReference type="EC" id="2.1.1.171"/>
    </reaction>
</comment>
<evidence type="ECO:0000256" key="5">
    <source>
        <dbReference type="ARBA" id="ARBA00022603"/>
    </source>
</evidence>
<evidence type="ECO:0000256" key="3">
    <source>
        <dbReference type="ARBA" id="ARBA00012141"/>
    </source>
</evidence>
<dbReference type="PIRSF" id="PIRSF004553">
    <property type="entry name" value="CHP00095"/>
    <property type="match status" value="1"/>
</dbReference>
<dbReference type="Pfam" id="PF03602">
    <property type="entry name" value="Cons_hypoth95"/>
    <property type="match status" value="1"/>
</dbReference>
<protein>
    <recommendedName>
        <fullName evidence="4 9">Ribosomal RNA small subunit methyltransferase D</fullName>
        <ecNumber evidence="3 9">2.1.1.171</ecNumber>
    </recommendedName>
</protein>
<dbReference type="PANTHER" id="PTHR43542:SF1">
    <property type="entry name" value="METHYLTRANSFERASE"/>
    <property type="match status" value="1"/>
</dbReference>
<sequence>MNQPRKQLSKKILSGRGQGKSAGKIRIIAGKYKGRKLPVLMAEGLRPTTDRVKETVFNWLMPYIAQANCLDCFAGSGGLGYEALSRGAAQVTLVELNRAAAKQLLANKELLEADNLTVVNSDALAFLKEDSLKPDLTTSAHQPYDLVFLDPPFRKQLVEKSAKLLNHYGLAEQALIYVEMEAESEQEIPANWQLIKEKISGQVVYQLYQYQP</sequence>
<organism evidence="10 11">
    <name type="scientific">Colwellia psychrerythraea</name>
    <name type="common">Vibrio psychroerythus</name>
    <dbReference type="NCBI Taxonomy" id="28229"/>
    <lineage>
        <taxon>Bacteria</taxon>
        <taxon>Pseudomonadati</taxon>
        <taxon>Pseudomonadota</taxon>
        <taxon>Gammaproteobacteria</taxon>
        <taxon>Alteromonadales</taxon>
        <taxon>Colwelliaceae</taxon>
        <taxon>Colwellia</taxon>
    </lineage>
</organism>
<dbReference type="EMBL" id="MAAF01000085">
    <property type="protein sequence ID" value="OUR77634.1"/>
    <property type="molecule type" value="Genomic_DNA"/>
</dbReference>
<evidence type="ECO:0000256" key="4">
    <source>
        <dbReference type="ARBA" id="ARBA00013682"/>
    </source>
</evidence>
<dbReference type="CDD" id="cd02440">
    <property type="entry name" value="AdoMet_MTases"/>
    <property type="match status" value="1"/>
</dbReference>